<reference evidence="7" key="1">
    <citation type="submission" date="2021-02" db="EMBL/GenBank/DDBJ databases">
        <authorList>
            <person name="Nowell W R."/>
        </authorList>
    </citation>
    <scope>NUCLEOTIDE SEQUENCE</scope>
</reference>
<dbReference type="InterPro" id="IPR007484">
    <property type="entry name" value="Peptidase_M28"/>
</dbReference>
<feature type="domain" description="Peptidase M28" evidence="5">
    <location>
        <begin position="315"/>
        <end position="548"/>
    </location>
</feature>
<comment type="cofactor">
    <cofactor evidence="1">
        <name>Zn(2+)</name>
        <dbReference type="ChEBI" id="CHEBI:29105"/>
    </cofactor>
</comment>
<evidence type="ECO:0000313" key="8">
    <source>
        <dbReference type="Proteomes" id="UP000663870"/>
    </source>
</evidence>
<sequence>MSDGIILQTQFGSSRNNDPSIVSIPSATSIPSLVTKKNKYPYQYVLFGIFFLFLLVILILVAVIVSKIVTYSPIPIESTTTTASTTTASTTITHQSSEKNELSSLVDSITLEDMLIHLRQFQSRAIGTISFNRTIDYLTSQLNKENNFLVEKYYFSVPQSELAEYPMLMALPNKSNGSIFTYPKDFIPMERSAEAKNWSFIDGRPLSVVGRLGCSLDDWNTTKEDDVALVRRGNCTFAHKIFLAMNKSVSAFLIYNDGLTKERLSPLNNTRAPRDNTLPALFLSYEAGMQLILKNSSRIYMRLEFRSLPPTIVTNVCADTKVGDKNRTIVVGSHSDSVSAGPGLNDNGSGMAATLAIALNLARLLVHSNYGINMQSRIKFCWWGGEEAGLLGSTDFVRRAKSDGTLGLYSVNLNFDMLASPNFFFGIYDGNAADNTTTPERAIPGSSRITRLFIDYFQRNHLPWDYTEFNGRSDYGPFLAEGIACGGLFAGADDIKSQEQRDRYLKMLGSTLGGIANTIHDPCYHQKCDTLENLNTFVYLHMVKAAAYAIDFLAQLQDLNQWLYP</sequence>
<dbReference type="EMBL" id="CAJNOL010001598">
    <property type="protein sequence ID" value="CAF1388628.1"/>
    <property type="molecule type" value="Genomic_DNA"/>
</dbReference>
<dbReference type="AlphaFoldDB" id="A0A815K502"/>
<dbReference type="PANTHER" id="PTHR12147:SF26">
    <property type="entry name" value="PEPTIDASE M28 DOMAIN-CONTAINING PROTEIN"/>
    <property type="match status" value="1"/>
</dbReference>
<proteinExistence type="inferred from homology"/>
<name>A0A815K502_9BILA</name>
<dbReference type="Pfam" id="PF02225">
    <property type="entry name" value="PA"/>
    <property type="match status" value="1"/>
</dbReference>
<evidence type="ECO:0000313" key="7">
    <source>
        <dbReference type="EMBL" id="CAF1388628.1"/>
    </source>
</evidence>
<dbReference type="Gene3D" id="3.50.30.30">
    <property type="match status" value="1"/>
</dbReference>
<comment type="similarity">
    <text evidence="2">Belongs to the peptidase M28 family. M28B subfamily.</text>
</comment>
<keyword evidence="3" id="KW-0472">Membrane</keyword>
<dbReference type="GO" id="GO:0006508">
    <property type="term" value="P:proteolysis"/>
    <property type="evidence" value="ECO:0007669"/>
    <property type="project" value="InterPro"/>
</dbReference>
<keyword evidence="3" id="KW-1133">Transmembrane helix</keyword>
<dbReference type="InterPro" id="IPR045175">
    <property type="entry name" value="M28_fam"/>
</dbReference>
<evidence type="ECO:0000259" key="4">
    <source>
        <dbReference type="Pfam" id="PF02225"/>
    </source>
</evidence>
<keyword evidence="8" id="KW-1185">Reference proteome</keyword>
<evidence type="ECO:0008006" key="9">
    <source>
        <dbReference type="Google" id="ProtNLM"/>
    </source>
</evidence>
<organism evidence="7 8">
    <name type="scientific">Rotaria sordida</name>
    <dbReference type="NCBI Taxonomy" id="392033"/>
    <lineage>
        <taxon>Eukaryota</taxon>
        <taxon>Metazoa</taxon>
        <taxon>Spiralia</taxon>
        <taxon>Gnathifera</taxon>
        <taxon>Rotifera</taxon>
        <taxon>Eurotatoria</taxon>
        <taxon>Bdelloidea</taxon>
        <taxon>Philodinida</taxon>
        <taxon>Philodinidae</taxon>
        <taxon>Rotaria</taxon>
    </lineage>
</organism>
<dbReference type="Pfam" id="PF04389">
    <property type="entry name" value="Peptidase_M28"/>
    <property type="match status" value="1"/>
</dbReference>
<evidence type="ECO:0000259" key="5">
    <source>
        <dbReference type="Pfam" id="PF04389"/>
    </source>
</evidence>
<protein>
    <recommendedName>
        <fullName evidence="9">Peptide hydrolase</fullName>
    </recommendedName>
</protein>
<evidence type="ECO:0000256" key="2">
    <source>
        <dbReference type="ARBA" id="ARBA00005634"/>
    </source>
</evidence>
<dbReference type="PANTHER" id="PTHR12147">
    <property type="entry name" value="METALLOPEPTIDASE M28 FAMILY MEMBER"/>
    <property type="match status" value="1"/>
</dbReference>
<gene>
    <name evidence="7" type="ORF">JXQ802_LOCUS34078</name>
    <name evidence="6" type="ORF">PYM288_LOCUS22203</name>
</gene>
<dbReference type="GO" id="GO:0008235">
    <property type="term" value="F:metalloexopeptidase activity"/>
    <property type="evidence" value="ECO:0007669"/>
    <property type="project" value="InterPro"/>
</dbReference>
<comment type="caution">
    <text evidence="7">The sequence shown here is derived from an EMBL/GenBank/DDBJ whole genome shotgun (WGS) entry which is preliminary data.</text>
</comment>
<evidence type="ECO:0000256" key="1">
    <source>
        <dbReference type="ARBA" id="ARBA00001947"/>
    </source>
</evidence>
<dbReference type="Proteomes" id="UP000663854">
    <property type="component" value="Unassembled WGS sequence"/>
</dbReference>
<accession>A0A815K502</accession>
<feature type="domain" description="PA" evidence="4">
    <location>
        <begin position="208"/>
        <end position="291"/>
    </location>
</feature>
<evidence type="ECO:0000313" key="6">
    <source>
        <dbReference type="EMBL" id="CAF1150591.1"/>
    </source>
</evidence>
<dbReference type="SUPFAM" id="SSF53187">
    <property type="entry name" value="Zn-dependent exopeptidases"/>
    <property type="match status" value="1"/>
</dbReference>
<feature type="transmembrane region" description="Helical" evidence="3">
    <location>
        <begin position="44"/>
        <end position="65"/>
    </location>
</feature>
<dbReference type="InterPro" id="IPR046450">
    <property type="entry name" value="PA_dom_sf"/>
</dbReference>
<dbReference type="Gene3D" id="3.40.630.10">
    <property type="entry name" value="Zn peptidases"/>
    <property type="match status" value="1"/>
</dbReference>
<dbReference type="InterPro" id="IPR003137">
    <property type="entry name" value="PA_domain"/>
</dbReference>
<evidence type="ECO:0000256" key="3">
    <source>
        <dbReference type="SAM" id="Phobius"/>
    </source>
</evidence>
<dbReference type="EMBL" id="CAJNOH010000934">
    <property type="protein sequence ID" value="CAF1150591.1"/>
    <property type="molecule type" value="Genomic_DNA"/>
</dbReference>
<keyword evidence="3" id="KW-0812">Transmembrane</keyword>
<dbReference type="SUPFAM" id="SSF52025">
    <property type="entry name" value="PA domain"/>
    <property type="match status" value="1"/>
</dbReference>
<dbReference type="Proteomes" id="UP000663870">
    <property type="component" value="Unassembled WGS sequence"/>
</dbReference>